<accession>A0A0P0V4Q7</accession>
<organism evidence="2 3">
    <name type="scientific">Oryza sativa subsp. japonica</name>
    <name type="common">Rice</name>
    <dbReference type="NCBI Taxonomy" id="39947"/>
    <lineage>
        <taxon>Eukaryota</taxon>
        <taxon>Viridiplantae</taxon>
        <taxon>Streptophyta</taxon>
        <taxon>Embryophyta</taxon>
        <taxon>Tracheophyta</taxon>
        <taxon>Spermatophyta</taxon>
        <taxon>Magnoliopsida</taxon>
        <taxon>Liliopsida</taxon>
        <taxon>Poales</taxon>
        <taxon>Poaceae</taxon>
        <taxon>BOP clade</taxon>
        <taxon>Oryzoideae</taxon>
        <taxon>Oryzeae</taxon>
        <taxon>Oryzinae</taxon>
        <taxon>Oryza</taxon>
        <taxon>Oryza sativa</taxon>
    </lineage>
</organism>
<gene>
    <name evidence="2" type="ordered locus">Os01g0590850</name>
    <name evidence="2" type="ORF">OSNPB_010590850</name>
</gene>
<keyword evidence="3" id="KW-1185">Reference proteome</keyword>
<dbReference type="AlphaFoldDB" id="A0A0P0V4Q7"/>
<reference evidence="2 3" key="3">
    <citation type="journal article" date="2013" name="Rice">
        <title>Improvement of the Oryza sativa Nipponbare reference genome using next generation sequence and optical map data.</title>
        <authorList>
            <person name="Kawahara Y."/>
            <person name="de la Bastide M."/>
            <person name="Hamilton J.P."/>
            <person name="Kanamori H."/>
            <person name="McCombie W.R."/>
            <person name="Ouyang S."/>
            <person name="Schwartz D.C."/>
            <person name="Tanaka T."/>
            <person name="Wu J."/>
            <person name="Zhou S."/>
            <person name="Childs K.L."/>
            <person name="Davidson R.M."/>
            <person name="Lin H."/>
            <person name="Quesada-Ocampo L."/>
            <person name="Vaillancourt B."/>
            <person name="Sakai H."/>
            <person name="Lee S.S."/>
            <person name="Kim J."/>
            <person name="Numa H."/>
            <person name="Itoh T."/>
            <person name="Buell C.R."/>
            <person name="Matsumoto T."/>
        </authorList>
    </citation>
    <scope>NUCLEOTIDE SEQUENCE [LARGE SCALE GENOMIC DNA]</scope>
    <source>
        <strain evidence="3">cv. Nipponbare</strain>
    </source>
</reference>
<reference evidence="3" key="1">
    <citation type="journal article" date="2005" name="Nature">
        <title>The map-based sequence of the rice genome.</title>
        <authorList>
            <consortium name="International rice genome sequencing project (IRGSP)"/>
            <person name="Matsumoto T."/>
            <person name="Wu J."/>
            <person name="Kanamori H."/>
            <person name="Katayose Y."/>
            <person name="Fujisawa M."/>
            <person name="Namiki N."/>
            <person name="Mizuno H."/>
            <person name="Yamamoto K."/>
            <person name="Antonio B.A."/>
            <person name="Baba T."/>
            <person name="Sakata K."/>
            <person name="Nagamura Y."/>
            <person name="Aoki H."/>
            <person name="Arikawa K."/>
            <person name="Arita K."/>
            <person name="Bito T."/>
            <person name="Chiden Y."/>
            <person name="Fujitsuka N."/>
            <person name="Fukunaka R."/>
            <person name="Hamada M."/>
            <person name="Harada C."/>
            <person name="Hayashi A."/>
            <person name="Hijishita S."/>
            <person name="Honda M."/>
            <person name="Hosokawa S."/>
            <person name="Ichikawa Y."/>
            <person name="Idonuma A."/>
            <person name="Iijima M."/>
            <person name="Ikeda M."/>
            <person name="Ikeno M."/>
            <person name="Ito K."/>
            <person name="Ito S."/>
            <person name="Ito T."/>
            <person name="Ito Y."/>
            <person name="Ito Y."/>
            <person name="Iwabuchi A."/>
            <person name="Kamiya K."/>
            <person name="Karasawa W."/>
            <person name="Kurita K."/>
            <person name="Katagiri S."/>
            <person name="Kikuta A."/>
            <person name="Kobayashi H."/>
            <person name="Kobayashi N."/>
            <person name="Machita K."/>
            <person name="Maehara T."/>
            <person name="Masukawa M."/>
            <person name="Mizubayashi T."/>
            <person name="Mukai Y."/>
            <person name="Nagasaki H."/>
            <person name="Nagata Y."/>
            <person name="Naito S."/>
            <person name="Nakashima M."/>
            <person name="Nakama Y."/>
            <person name="Nakamichi Y."/>
            <person name="Nakamura M."/>
            <person name="Meguro A."/>
            <person name="Negishi M."/>
            <person name="Ohta I."/>
            <person name="Ohta T."/>
            <person name="Okamoto M."/>
            <person name="Ono N."/>
            <person name="Saji S."/>
            <person name="Sakaguchi M."/>
            <person name="Sakai K."/>
            <person name="Shibata M."/>
            <person name="Shimokawa T."/>
            <person name="Song J."/>
            <person name="Takazaki Y."/>
            <person name="Terasawa K."/>
            <person name="Tsugane M."/>
            <person name="Tsuji K."/>
            <person name="Ueda S."/>
            <person name="Waki K."/>
            <person name="Yamagata H."/>
            <person name="Yamamoto M."/>
            <person name="Yamamoto S."/>
            <person name="Yamane H."/>
            <person name="Yoshiki S."/>
            <person name="Yoshihara R."/>
            <person name="Yukawa K."/>
            <person name="Zhong H."/>
            <person name="Yano M."/>
            <person name="Yuan Q."/>
            <person name="Ouyang S."/>
            <person name="Liu J."/>
            <person name="Jones K.M."/>
            <person name="Gansberger K."/>
            <person name="Moffat K."/>
            <person name="Hill J."/>
            <person name="Bera J."/>
            <person name="Fadrosh D."/>
            <person name="Jin S."/>
            <person name="Johri S."/>
            <person name="Kim M."/>
            <person name="Overton L."/>
            <person name="Reardon M."/>
            <person name="Tsitrin T."/>
            <person name="Vuong H."/>
            <person name="Weaver B."/>
            <person name="Ciecko A."/>
            <person name="Tallon L."/>
            <person name="Jackson J."/>
            <person name="Pai G."/>
            <person name="Aken S.V."/>
            <person name="Utterback T."/>
            <person name="Reidmuller S."/>
            <person name="Feldblyum T."/>
            <person name="Hsiao J."/>
            <person name="Zismann V."/>
            <person name="Iobst S."/>
            <person name="de Vazeille A.R."/>
            <person name="Buell C.R."/>
            <person name="Ying K."/>
            <person name="Li Y."/>
            <person name="Lu T."/>
            <person name="Huang Y."/>
            <person name="Zhao Q."/>
            <person name="Feng Q."/>
            <person name="Zhang L."/>
            <person name="Zhu J."/>
            <person name="Weng Q."/>
            <person name="Mu J."/>
            <person name="Lu Y."/>
            <person name="Fan D."/>
            <person name="Liu Y."/>
            <person name="Guan J."/>
            <person name="Zhang Y."/>
            <person name="Yu S."/>
            <person name="Liu X."/>
            <person name="Zhang Y."/>
            <person name="Hong G."/>
            <person name="Han B."/>
            <person name="Choisne N."/>
            <person name="Demange N."/>
            <person name="Orjeda G."/>
            <person name="Samain S."/>
            <person name="Cattolico L."/>
            <person name="Pelletier E."/>
            <person name="Couloux A."/>
            <person name="Segurens B."/>
            <person name="Wincker P."/>
            <person name="D'Hont A."/>
            <person name="Scarpelli C."/>
            <person name="Weissenbach J."/>
            <person name="Salanoubat M."/>
            <person name="Quetier F."/>
            <person name="Yu Y."/>
            <person name="Kim H.R."/>
            <person name="Rambo T."/>
            <person name="Currie J."/>
            <person name="Collura K."/>
            <person name="Luo M."/>
            <person name="Yang T."/>
            <person name="Ammiraju J.S.S."/>
            <person name="Engler F."/>
            <person name="Soderlund C."/>
            <person name="Wing R.A."/>
            <person name="Palmer L.E."/>
            <person name="de la Bastide M."/>
            <person name="Spiegel L."/>
            <person name="Nascimento L."/>
            <person name="Zutavern T."/>
            <person name="O'Shaughnessy A."/>
            <person name="Dike S."/>
            <person name="Dedhia N."/>
            <person name="Preston R."/>
            <person name="Balija V."/>
            <person name="McCombie W.R."/>
            <person name="Chow T."/>
            <person name="Chen H."/>
            <person name="Chung M."/>
            <person name="Chen C."/>
            <person name="Shaw J."/>
            <person name="Wu H."/>
            <person name="Hsiao K."/>
            <person name="Chao Y."/>
            <person name="Chu M."/>
            <person name="Cheng C."/>
            <person name="Hour A."/>
            <person name="Lee P."/>
            <person name="Lin S."/>
            <person name="Lin Y."/>
            <person name="Liou J."/>
            <person name="Liu S."/>
            <person name="Hsing Y."/>
            <person name="Raghuvanshi S."/>
            <person name="Mohanty A."/>
            <person name="Bharti A.K."/>
            <person name="Gaur A."/>
            <person name="Gupta V."/>
            <person name="Kumar D."/>
            <person name="Ravi V."/>
            <person name="Vij S."/>
            <person name="Kapur A."/>
            <person name="Khurana P."/>
            <person name="Khurana P."/>
            <person name="Khurana J.P."/>
            <person name="Tyagi A.K."/>
            <person name="Gaikwad K."/>
            <person name="Singh A."/>
            <person name="Dalal V."/>
            <person name="Srivastava S."/>
            <person name="Dixit A."/>
            <person name="Pal A.K."/>
            <person name="Ghazi I.A."/>
            <person name="Yadav M."/>
            <person name="Pandit A."/>
            <person name="Bhargava A."/>
            <person name="Sureshbabu K."/>
            <person name="Batra K."/>
            <person name="Sharma T.R."/>
            <person name="Mohapatra T."/>
            <person name="Singh N.K."/>
            <person name="Messing J."/>
            <person name="Nelson A.B."/>
            <person name="Fuks G."/>
            <person name="Kavchok S."/>
            <person name="Keizer G."/>
            <person name="Linton E."/>
            <person name="Llaca V."/>
            <person name="Song R."/>
            <person name="Tanyolac B."/>
            <person name="Young S."/>
            <person name="Ho-Il K."/>
            <person name="Hahn J.H."/>
            <person name="Sangsakoo G."/>
            <person name="Vanavichit A."/>
            <person name="de Mattos Luiz.A.T."/>
            <person name="Zimmer P.D."/>
            <person name="Malone G."/>
            <person name="Dellagostin O."/>
            <person name="de Oliveira A.C."/>
            <person name="Bevan M."/>
            <person name="Bancroft I."/>
            <person name="Minx P."/>
            <person name="Cordum H."/>
            <person name="Wilson R."/>
            <person name="Cheng Z."/>
            <person name="Jin W."/>
            <person name="Jiang J."/>
            <person name="Leong S.A."/>
            <person name="Iwama H."/>
            <person name="Gojobori T."/>
            <person name="Itoh T."/>
            <person name="Niimura Y."/>
            <person name="Fujii Y."/>
            <person name="Habara T."/>
            <person name="Sakai H."/>
            <person name="Sato Y."/>
            <person name="Wilson G."/>
            <person name="Kumar K."/>
            <person name="McCouch S."/>
            <person name="Juretic N."/>
            <person name="Hoen D."/>
            <person name="Wright S."/>
            <person name="Bruskiewich R."/>
            <person name="Bureau T."/>
            <person name="Miyao A."/>
            <person name="Hirochika H."/>
            <person name="Nishikawa T."/>
            <person name="Kadowaki K."/>
            <person name="Sugiura M."/>
            <person name="Burr B."/>
            <person name="Sasaki T."/>
        </authorList>
    </citation>
    <scope>NUCLEOTIDE SEQUENCE [LARGE SCALE GENOMIC DNA]</scope>
    <source>
        <strain evidence="3">cv. Nipponbare</strain>
    </source>
</reference>
<evidence type="ECO:0000313" key="3">
    <source>
        <dbReference type="Proteomes" id="UP000059680"/>
    </source>
</evidence>
<reference evidence="2 3" key="2">
    <citation type="journal article" date="2013" name="Plant Cell Physiol.">
        <title>Rice Annotation Project Database (RAP-DB): an integrative and interactive database for rice genomics.</title>
        <authorList>
            <person name="Sakai H."/>
            <person name="Lee S.S."/>
            <person name="Tanaka T."/>
            <person name="Numa H."/>
            <person name="Kim J."/>
            <person name="Kawahara Y."/>
            <person name="Wakimoto H."/>
            <person name="Yang C.C."/>
            <person name="Iwamoto M."/>
            <person name="Abe T."/>
            <person name="Yamada Y."/>
            <person name="Muto A."/>
            <person name="Inokuchi H."/>
            <person name="Ikemura T."/>
            <person name="Matsumoto T."/>
            <person name="Sasaki T."/>
            <person name="Itoh T."/>
        </authorList>
    </citation>
    <scope>NUCLEOTIDE SEQUENCE [LARGE SCALE GENOMIC DNA]</scope>
    <source>
        <strain evidence="3">cv. Nipponbare</strain>
    </source>
</reference>
<dbReference type="Proteomes" id="UP000059680">
    <property type="component" value="Chromosome 1"/>
</dbReference>
<protein>
    <submittedName>
        <fullName evidence="2">Os01g0590850 protein</fullName>
    </submittedName>
</protein>
<evidence type="ECO:0000256" key="1">
    <source>
        <dbReference type="SAM" id="MobiDB-lite"/>
    </source>
</evidence>
<proteinExistence type="predicted"/>
<feature type="compositionally biased region" description="Low complexity" evidence="1">
    <location>
        <begin position="9"/>
        <end position="20"/>
    </location>
</feature>
<name>A0A0P0V4Q7_ORYSJ</name>
<dbReference type="EMBL" id="AP014957">
    <property type="protein sequence ID" value="BAS72949.1"/>
    <property type="molecule type" value="Genomic_DNA"/>
</dbReference>
<dbReference type="InParanoid" id="A0A0P0V4Q7"/>
<feature type="region of interest" description="Disordered" evidence="1">
    <location>
        <begin position="1"/>
        <end position="69"/>
    </location>
</feature>
<evidence type="ECO:0000313" key="2">
    <source>
        <dbReference type="EMBL" id="BAS72949.1"/>
    </source>
</evidence>
<dbReference type="STRING" id="39947.A0A0P0V4Q7"/>
<dbReference type="PaxDb" id="39947-A0A0P0V4Q7"/>
<sequence>MASWEDEPSGGSREPSEPSGCTDLIMPPLRPKSPPELLDRLLLHDEEEEETTSYVASAHPAPIEYGSDDDAGLTRFVDDMYSCVELDDVVDKETVCPGIDQDE</sequence>